<dbReference type="PANTHER" id="PTHR30061:SF50">
    <property type="entry name" value="MALTOSE_MALTODEXTRIN-BINDING PERIPLASMIC PROTEIN"/>
    <property type="match status" value="1"/>
</dbReference>
<dbReference type="Proteomes" id="UP001429745">
    <property type="component" value="Unassembled WGS sequence"/>
</dbReference>
<dbReference type="RefSeq" id="WP_168911657.1">
    <property type="nucleotide sequence ID" value="NZ_JABACI010000001.1"/>
</dbReference>
<protein>
    <submittedName>
        <fullName evidence="5">ABC transporter substrate-binding protein</fullName>
    </submittedName>
</protein>
<evidence type="ECO:0000313" key="6">
    <source>
        <dbReference type="Proteomes" id="UP001429745"/>
    </source>
</evidence>
<comment type="caution">
    <text evidence="5">The sequence shown here is derived from an EMBL/GenBank/DDBJ whole genome shotgun (WGS) entry which is preliminary data.</text>
</comment>
<dbReference type="EMBL" id="JABACI010000001">
    <property type="protein sequence ID" value="NLP83224.1"/>
    <property type="molecule type" value="Genomic_DNA"/>
</dbReference>
<evidence type="ECO:0000256" key="3">
    <source>
        <dbReference type="ARBA" id="ARBA00022729"/>
    </source>
</evidence>
<feature type="chain" id="PRO_5046757382" evidence="4">
    <location>
        <begin position="28"/>
        <end position="427"/>
    </location>
</feature>
<accession>A0ABX1K8E1</accession>
<evidence type="ECO:0000313" key="5">
    <source>
        <dbReference type="EMBL" id="NLP83224.1"/>
    </source>
</evidence>
<organism evidence="5 6">
    <name type="scientific">Microbacterium salsuginis</name>
    <dbReference type="NCBI Taxonomy" id="2722803"/>
    <lineage>
        <taxon>Bacteria</taxon>
        <taxon>Bacillati</taxon>
        <taxon>Actinomycetota</taxon>
        <taxon>Actinomycetes</taxon>
        <taxon>Micrococcales</taxon>
        <taxon>Microbacteriaceae</taxon>
        <taxon>Microbacterium</taxon>
    </lineage>
</organism>
<proteinExistence type="inferred from homology"/>
<evidence type="ECO:0000256" key="1">
    <source>
        <dbReference type="ARBA" id="ARBA00008520"/>
    </source>
</evidence>
<keyword evidence="3 4" id="KW-0732">Signal</keyword>
<keyword evidence="2" id="KW-0813">Transport</keyword>
<comment type="similarity">
    <text evidence="1">Belongs to the bacterial solute-binding protein 1 family.</text>
</comment>
<dbReference type="PANTHER" id="PTHR30061">
    <property type="entry name" value="MALTOSE-BINDING PERIPLASMIC PROTEIN"/>
    <property type="match status" value="1"/>
</dbReference>
<dbReference type="InterPro" id="IPR006059">
    <property type="entry name" value="SBP"/>
</dbReference>
<dbReference type="Gene3D" id="3.40.190.10">
    <property type="entry name" value="Periplasmic binding protein-like II"/>
    <property type="match status" value="1"/>
</dbReference>
<dbReference type="Pfam" id="PF13416">
    <property type="entry name" value="SBP_bac_8"/>
    <property type="match status" value="1"/>
</dbReference>
<dbReference type="PROSITE" id="PS51257">
    <property type="entry name" value="PROKAR_LIPOPROTEIN"/>
    <property type="match status" value="1"/>
</dbReference>
<dbReference type="SUPFAM" id="SSF53850">
    <property type="entry name" value="Periplasmic binding protein-like II"/>
    <property type="match status" value="1"/>
</dbReference>
<dbReference type="CDD" id="cd14748">
    <property type="entry name" value="PBP2_UgpB"/>
    <property type="match status" value="1"/>
</dbReference>
<evidence type="ECO:0000256" key="2">
    <source>
        <dbReference type="ARBA" id="ARBA00022448"/>
    </source>
</evidence>
<reference evidence="5 6" key="1">
    <citation type="submission" date="2020-04" db="EMBL/GenBank/DDBJ databases">
        <title>CFH 90308 Microbacterium sp.</title>
        <authorList>
            <person name="Nie G."/>
            <person name="Ming H."/>
            <person name="Xia T."/>
        </authorList>
    </citation>
    <scope>NUCLEOTIDE SEQUENCE [LARGE SCALE GENOMIC DNA]</scope>
    <source>
        <strain evidence="5 6">CFH 90308</strain>
    </source>
</reference>
<evidence type="ECO:0000256" key="4">
    <source>
        <dbReference type="SAM" id="SignalP"/>
    </source>
</evidence>
<keyword evidence="6" id="KW-1185">Reference proteome</keyword>
<gene>
    <name evidence="5" type="ORF">HF576_05145</name>
</gene>
<sequence>MISTHSRKLAGAALVGAAALAITACSAGGGDAGDDGDGPVTVNVWHGFTEADGTVVQEIADEFNASQDDYEVAIEVNPWNVITDKLLPAVSSGNGPDVVVQGVDSGQGYVEQGVFQSMQGFYDDAENETDTYYQHVVDYSVYDGEAYAVPMGYAPFAVWYNTAMFEAAGVTEMPQTWDEWIDLAEQLTVDENGDGTPEIYGLSVADKETTFIPTWLEAGGGEVYQDGEVTLDTEQNVETLQWWRDAYTRNWGPTNVSLAESVDIFKAGKAAMVVIGPWMIGIADSVDLEVGVFEVPAGPEKVAAQAAANYWWLTSQADDEATAGAYAFLRYFNSHDAQVKWALEANYPPNRTDITSEELAENPYVETMQAFTENTYVRLAGLPGGVTDVNAELDTLSIHITQGTGGEVATLVGETDAALTDILSEFE</sequence>
<feature type="signal peptide" evidence="4">
    <location>
        <begin position="1"/>
        <end position="27"/>
    </location>
</feature>
<name>A0ABX1K8E1_9MICO</name>